<dbReference type="InterPro" id="IPR037069">
    <property type="entry name" value="AcylCoA_DH/ox_N_sf"/>
</dbReference>
<evidence type="ECO:0000256" key="1">
    <source>
        <dbReference type="ARBA" id="ARBA00001974"/>
    </source>
</evidence>
<dbReference type="AlphaFoldDB" id="A0A517YLG3"/>
<evidence type="ECO:0000259" key="7">
    <source>
        <dbReference type="Pfam" id="PF00441"/>
    </source>
</evidence>
<dbReference type="Pfam" id="PF02770">
    <property type="entry name" value="Acyl-CoA_dh_M"/>
    <property type="match status" value="1"/>
</dbReference>
<evidence type="ECO:0000313" key="11">
    <source>
        <dbReference type="Proteomes" id="UP000315017"/>
    </source>
</evidence>
<dbReference type="GO" id="GO:0050660">
    <property type="term" value="F:flavin adenine dinucleotide binding"/>
    <property type="evidence" value="ECO:0007669"/>
    <property type="project" value="InterPro"/>
</dbReference>
<feature type="domain" description="Acyl-CoA oxidase/dehydrogenase middle" evidence="8">
    <location>
        <begin position="157"/>
        <end position="219"/>
    </location>
</feature>
<accession>A0A517YLG3</accession>
<evidence type="ECO:0000259" key="8">
    <source>
        <dbReference type="Pfam" id="PF02770"/>
    </source>
</evidence>
<gene>
    <name evidence="10" type="primary">mmgC</name>
    <name evidence="10" type="ORF">ETAA8_62070</name>
</gene>
<dbReference type="InterPro" id="IPR036250">
    <property type="entry name" value="AcylCo_DH-like_C"/>
</dbReference>
<protein>
    <submittedName>
        <fullName evidence="10">Acyl-CoA dehydrogenase</fullName>
        <ecNumber evidence="10">1.3.99.-</ecNumber>
    </submittedName>
</protein>
<sequence>MNFGQQNPANERADQSPVYRALWSAVDCPQQLFQSADDPVPAHVELVMSASLQVLQQHRERGTLRGTDNKNSDAVIRELGRAGYWGLLVARDYGGSGCGLRHFLPFLTRAATIDAPFAGLAAVHGCIGAVDPLQSFGSPAQQQRYLPALARGDKLSAFASTEPAAGSDLRRIRTIAVRAGNELRLTGQKAFVTNLAPGRTIGLLCRLEDQLAVVVVDLPAEENQQFSLVPNPLHPLRHTINQGMKLTNFAVPLDSLLAPPAGKDGLAIVYHGLNRGRAAIAALAAGHLRAILGGMLAWARYRHVQGQPLAATELVQARVARVAALIAGCDALAAWCGTLLDAGYRCELEAMIAKVFASQAVKEAALNLALPTHGGRFFLRGQATGDNAYDYLAPCIYEGENDLLGLAMIHALAKKPARRSKDEESRRSNALPAEWGAMGAELEQLLDSNGKLGGTQSQLLELAQRIQAVTALTVIQAWQQQSPNQLQQSAAELLCQQMQRTLSGTRATPNERACEVQLGREILTSDPAWLGPVAEFEIPLSYDA</sequence>
<dbReference type="EC" id="1.3.99.-" evidence="10"/>
<dbReference type="InterPro" id="IPR006091">
    <property type="entry name" value="Acyl-CoA_Oxase/DH_mid-dom"/>
</dbReference>
<dbReference type="InterPro" id="IPR050741">
    <property type="entry name" value="Acyl-CoA_dehydrogenase"/>
</dbReference>
<dbReference type="Proteomes" id="UP000315017">
    <property type="component" value="Chromosome"/>
</dbReference>
<feature type="domain" description="Acyl-CoA dehydrogenase/oxidase N-terminal" evidence="9">
    <location>
        <begin position="72"/>
        <end position="153"/>
    </location>
</feature>
<dbReference type="Gene3D" id="1.20.140.10">
    <property type="entry name" value="Butyryl-CoA Dehydrogenase, subunit A, domain 3"/>
    <property type="match status" value="1"/>
</dbReference>
<dbReference type="OrthoDB" id="9802447at2"/>
<dbReference type="KEGG" id="aagg:ETAA8_62070"/>
<dbReference type="GO" id="GO:0005737">
    <property type="term" value="C:cytoplasm"/>
    <property type="evidence" value="ECO:0007669"/>
    <property type="project" value="TreeGrafter"/>
</dbReference>
<feature type="domain" description="Acyl-CoA dehydrogenase/oxidase C-terminal" evidence="7">
    <location>
        <begin position="264"/>
        <end position="404"/>
    </location>
</feature>
<dbReference type="EMBL" id="CP036274">
    <property type="protein sequence ID" value="QDU31054.1"/>
    <property type="molecule type" value="Genomic_DNA"/>
</dbReference>
<keyword evidence="5 6" id="KW-0560">Oxidoreductase</keyword>
<keyword evidence="3 6" id="KW-0285">Flavoprotein</keyword>
<dbReference type="GO" id="GO:0051793">
    <property type="term" value="P:medium-chain fatty acid catabolic process"/>
    <property type="evidence" value="ECO:0007669"/>
    <property type="project" value="TreeGrafter"/>
</dbReference>
<dbReference type="GO" id="GO:0070991">
    <property type="term" value="F:medium-chain fatty acyl-CoA dehydrogenase activity"/>
    <property type="evidence" value="ECO:0007669"/>
    <property type="project" value="TreeGrafter"/>
</dbReference>
<dbReference type="Gene3D" id="1.10.540.10">
    <property type="entry name" value="Acyl-CoA dehydrogenase/oxidase, N-terminal domain"/>
    <property type="match status" value="1"/>
</dbReference>
<dbReference type="InterPro" id="IPR013786">
    <property type="entry name" value="AcylCoA_DH/ox_N"/>
</dbReference>
<dbReference type="Gene3D" id="2.40.110.10">
    <property type="entry name" value="Butyryl-CoA Dehydrogenase, subunit A, domain 2"/>
    <property type="match status" value="1"/>
</dbReference>
<evidence type="ECO:0000256" key="3">
    <source>
        <dbReference type="ARBA" id="ARBA00022630"/>
    </source>
</evidence>
<evidence type="ECO:0000256" key="4">
    <source>
        <dbReference type="ARBA" id="ARBA00022827"/>
    </source>
</evidence>
<reference evidence="10 11" key="1">
    <citation type="submission" date="2019-02" db="EMBL/GenBank/DDBJ databases">
        <title>Deep-cultivation of Planctomycetes and their phenomic and genomic characterization uncovers novel biology.</title>
        <authorList>
            <person name="Wiegand S."/>
            <person name="Jogler M."/>
            <person name="Boedeker C."/>
            <person name="Pinto D."/>
            <person name="Vollmers J."/>
            <person name="Rivas-Marin E."/>
            <person name="Kohn T."/>
            <person name="Peeters S.H."/>
            <person name="Heuer A."/>
            <person name="Rast P."/>
            <person name="Oberbeckmann S."/>
            <person name="Bunk B."/>
            <person name="Jeske O."/>
            <person name="Meyerdierks A."/>
            <person name="Storesund J.E."/>
            <person name="Kallscheuer N."/>
            <person name="Luecker S."/>
            <person name="Lage O.M."/>
            <person name="Pohl T."/>
            <person name="Merkel B.J."/>
            <person name="Hornburger P."/>
            <person name="Mueller R.-W."/>
            <person name="Bruemmer F."/>
            <person name="Labrenz M."/>
            <person name="Spormann A.M."/>
            <person name="Op den Camp H."/>
            <person name="Overmann J."/>
            <person name="Amann R."/>
            <person name="Jetten M.S.M."/>
            <person name="Mascher T."/>
            <person name="Medema M.H."/>
            <person name="Devos D.P."/>
            <person name="Kaster A.-K."/>
            <person name="Ovreas L."/>
            <person name="Rohde M."/>
            <person name="Galperin M.Y."/>
            <person name="Jogler C."/>
        </authorList>
    </citation>
    <scope>NUCLEOTIDE SEQUENCE [LARGE SCALE GENOMIC DNA]</scope>
    <source>
        <strain evidence="10 11">ETA_A8</strain>
    </source>
</reference>
<dbReference type="Pfam" id="PF02771">
    <property type="entry name" value="Acyl-CoA_dh_N"/>
    <property type="match status" value="1"/>
</dbReference>
<dbReference type="CDD" id="cd00567">
    <property type="entry name" value="ACAD"/>
    <property type="match status" value="1"/>
</dbReference>
<dbReference type="SUPFAM" id="SSF56645">
    <property type="entry name" value="Acyl-CoA dehydrogenase NM domain-like"/>
    <property type="match status" value="1"/>
</dbReference>
<evidence type="ECO:0000259" key="9">
    <source>
        <dbReference type="Pfam" id="PF02771"/>
    </source>
</evidence>
<comment type="similarity">
    <text evidence="2 6">Belongs to the acyl-CoA dehydrogenase family.</text>
</comment>
<evidence type="ECO:0000256" key="5">
    <source>
        <dbReference type="ARBA" id="ARBA00023002"/>
    </source>
</evidence>
<dbReference type="SUPFAM" id="SSF47203">
    <property type="entry name" value="Acyl-CoA dehydrogenase C-terminal domain-like"/>
    <property type="match status" value="1"/>
</dbReference>
<evidence type="ECO:0000256" key="6">
    <source>
        <dbReference type="RuleBase" id="RU362125"/>
    </source>
</evidence>
<comment type="cofactor">
    <cofactor evidence="1 6">
        <name>FAD</name>
        <dbReference type="ChEBI" id="CHEBI:57692"/>
    </cofactor>
</comment>
<proteinExistence type="inferred from homology"/>
<dbReference type="PANTHER" id="PTHR48083">
    <property type="entry name" value="MEDIUM-CHAIN SPECIFIC ACYL-COA DEHYDROGENASE, MITOCHONDRIAL-RELATED"/>
    <property type="match status" value="1"/>
</dbReference>
<keyword evidence="4 6" id="KW-0274">FAD</keyword>
<organism evidence="10 11">
    <name type="scientific">Anatilimnocola aggregata</name>
    <dbReference type="NCBI Taxonomy" id="2528021"/>
    <lineage>
        <taxon>Bacteria</taxon>
        <taxon>Pseudomonadati</taxon>
        <taxon>Planctomycetota</taxon>
        <taxon>Planctomycetia</taxon>
        <taxon>Pirellulales</taxon>
        <taxon>Pirellulaceae</taxon>
        <taxon>Anatilimnocola</taxon>
    </lineage>
</organism>
<dbReference type="PANTHER" id="PTHR48083:SF2">
    <property type="entry name" value="MEDIUM-CHAIN SPECIFIC ACYL-COA DEHYDROGENASE, MITOCHONDRIAL"/>
    <property type="match status" value="1"/>
</dbReference>
<name>A0A517YLG3_9BACT</name>
<dbReference type="InterPro" id="IPR009100">
    <property type="entry name" value="AcylCoA_DH/oxidase_NM_dom_sf"/>
</dbReference>
<dbReference type="InterPro" id="IPR046373">
    <property type="entry name" value="Acyl-CoA_Oxase/DH_mid-dom_sf"/>
</dbReference>
<evidence type="ECO:0000256" key="2">
    <source>
        <dbReference type="ARBA" id="ARBA00009347"/>
    </source>
</evidence>
<dbReference type="InterPro" id="IPR009075">
    <property type="entry name" value="AcylCo_DH/oxidase_C"/>
</dbReference>
<evidence type="ECO:0000313" key="10">
    <source>
        <dbReference type="EMBL" id="QDU31054.1"/>
    </source>
</evidence>
<keyword evidence="11" id="KW-1185">Reference proteome</keyword>
<dbReference type="Pfam" id="PF00441">
    <property type="entry name" value="Acyl-CoA_dh_1"/>
    <property type="match status" value="1"/>
</dbReference>